<dbReference type="InterPro" id="IPR037198">
    <property type="entry name" value="MutL_C_sf"/>
</dbReference>
<keyword evidence="3 4" id="KW-0234">DNA repair</keyword>
<dbReference type="GO" id="GO:0006298">
    <property type="term" value="P:mismatch repair"/>
    <property type="evidence" value="ECO:0007669"/>
    <property type="project" value="UniProtKB-UniRule"/>
</dbReference>
<reference evidence="8 9" key="1">
    <citation type="submission" date="2015-06" db="EMBL/GenBank/DDBJ databases">
        <title>The Genome Sequence of Enterococcus durans 4EA1.</title>
        <authorList>
            <consortium name="The Broad Institute Genomics Platform"/>
            <consortium name="The Broad Institute Genome Sequencing Center for Infectious Disease"/>
            <person name="Earl A.M."/>
            <person name="Van Tyne D."/>
            <person name="Lebreton F."/>
            <person name="Saavedra J.T."/>
            <person name="Gilmore M.S."/>
            <person name="Manson Mcguire A."/>
            <person name="Clock S."/>
            <person name="Crupain M."/>
            <person name="Rangan U."/>
            <person name="Young S."/>
            <person name="Abouelleil A."/>
            <person name="Cao P."/>
            <person name="Chapman S.B."/>
            <person name="Griggs A."/>
            <person name="Priest M."/>
            <person name="Shea T."/>
            <person name="Wortman J."/>
            <person name="Nusbaum C."/>
            <person name="Birren B."/>
        </authorList>
    </citation>
    <scope>NUCLEOTIDE SEQUENCE [LARGE SCALE GENOMIC DNA]</scope>
    <source>
        <strain evidence="8 9">4EA1</strain>
    </source>
</reference>
<dbReference type="InterPro" id="IPR042120">
    <property type="entry name" value="MutL_C_dimsub"/>
</dbReference>
<dbReference type="GO" id="GO:0030983">
    <property type="term" value="F:mismatched DNA binding"/>
    <property type="evidence" value="ECO:0007669"/>
    <property type="project" value="InterPro"/>
</dbReference>
<dbReference type="CDD" id="cd00782">
    <property type="entry name" value="MutL_Trans"/>
    <property type="match status" value="1"/>
</dbReference>
<dbReference type="GO" id="GO:0032300">
    <property type="term" value="C:mismatch repair complex"/>
    <property type="evidence" value="ECO:0007669"/>
    <property type="project" value="InterPro"/>
</dbReference>
<dbReference type="InterPro" id="IPR014790">
    <property type="entry name" value="MutL_C"/>
</dbReference>
<dbReference type="Gene3D" id="3.30.1540.20">
    <property type="entry name" value="MutL, C-terminal domain, dimerisation subdomain"/>
    <property type="match status" value="1"/>
</dbReference>
<protein>
    <recommendedName>
        <fullName evidence="4">DNA mismatch repair protein MutL</fullName>
    </recommendedName>
</protein>
<dbReference type="SUPFAM" id="SSF118116">
    <property type="entry name" value="DNA mismatch repair protein MutL"/>
    <property type="match status" value="1"/>
</dbReference>
<dbReference type="InterPro" id="IPR036890">
    <property type="entry name" value="HATPase_C_sf"/>
</dbReference>
<dbReference type="SMART" id="SM01340">
    <property type="entry name" value="DNA_mis_repair"/>
    <property type="match status" value="1"/>
</dbReference>
<dbReference type="RefSeq" id="WP_113845139.1">
    <property type="nucleotide sequence ID" value="NZ_LEPB01000001.1"/>
</dbReference>
<evidence type="ECO:0000259" key="6">
    <source>
        <dbReference type="SMART" id="SM00853"/>
    </source>
</evidence>
<dbReference type="Gene3D" id="3.30.1370.100">
    <property type="entry name" value="MutL, C-terminal domain, regulatory subdomain"/>
    <property type="match status" value="1"/>
</dbReference>
<dbReference type="EMBL" id="LEPB01000001">
    <property type="protein sequence ID" value="RCA12022.1"/>
    <property type="molecule type" value="Genomic_DNA"/>
</dbReference>
<dbReference type="InterPro" id="IPR020568">
    <property type="entry name" value="Ribosomal_Su5_D2-typ_SF"/>
</dbReference>
<evidence type="ECO:0000256" key="5">
    <source>
        <dbReference type="SAM" id="MobiDB-lite"/>
    </source>
</evidence>
<dbReference type="AlphaFoldDB" id="A0A367CI61"/>
<dbReference type="CDD" id="cd16926">
    <property type="entry name" value="HATPase_MutL-MLH-PMS-like"/>
    <property type="match status" value="1"/>
</dbReference>
<feature type="domain" description="MutL C-terminal dimerisation" evidence="6">
    <location>
        <begin position="507"/>
        <end position="649"/>
    </location>
</feature>
<dbReference type="FunFam" id="3.30.565.10:FF:000003">
    <property type="entry name" value="DNA mismatch repair endonuclease MutL"/>
    <property type="match status" value="1"/>
</dbReference>
<evidence type="ECO:0000256" key="3">
    <source>
        <dbReference type="ARBA" id="ARBA00023204"/>
    </source>
</evidence>
<dbReference type="InterPro" id="IPR013507">
    <property type="entry name" value="DNA_mismatch_S5_2-like"/>
</dbReference>
<proteinExistence type="inferred from homology"/>
<gene>
    <name evidence="4" type="primary">mutL</name>
    <name evidence="8" type="ORF">EA71_00226</name>
</gene>
<dbReference type="Pfam" id="PF13589">
    <property type="entry name" value="HATPase_c_3"/>
    <property type="match status" value="1"/>
</dbReference>
<evidence type="ECO:0000256" key="4">
    <source>
        <dbReference type="HAMAP-Rule" id="MF_00149"/>
    </source>
</evidence>
<dbReference type="InterPro" id="IPR014721">
    <property type="entry name" value="Ribsml_uS5_D2-typ_fold_subgr"/>
</dbReference>
<dbReference type="NCBIfam" id="NF000950">
    <property type="entry name" value="PRK00095.1-3"/>
    <property type="match status" value="1"/>
</dbReference>
<dbReference type="InterPro" id="IPR014762">
    <property type="entry name" value="DNA_mismatch_repair_CS"/>
</dbReference>
<dbReference type="Gene3D" id="3.30.565.10">
    <property type="entry name" value="Histidine kinase-like ATPase, C-terminal domain"/>
    <property type="match status" value="1"/>
</dbReference>
<evidence type="ECO:0000313" key="8">
    <source>
        <dbReference type="EMBL" id="RCA12022.1"/>
    </source>
</evidence>
<dbReference type="Pfam" id="PF08676">
    <property type="entry name" value="MutL_C"/>
    <property type="match status" value="1"/>
</dbReference>
<dbReference type="SMART" id="SM00853">
    <property type="entry name" value="MutL_C"/>
    <property type="match status" value="1"/>
</dbReference>
<dbReference type="Gene3D" id="3.30.230.10">
    <property type="match status" value="1"/>
</dbReference>
<dbReference type="PANTHER" id="PTHR10073:SF12">
    <property type="entry name" value="DNA MISMATCH REPAIR PROTEIN MLH1"/>
    <property type="match status" value="1"/>
</dbReference>
<evidence type="ECO:0000256" key="1">
    <source>
        <dbReference type="ARBA" id="ARBA00006082"/>
    </source>
</evidence>
<dbReference type="GO" id="GO:0016887">
    <property type="term" value="F:ATP hydrolysis activity"/>
    <property type="evidence" value="ECO:0007669"/>
    <property type="project" value="InterPro"/>
</dbReference>
<dbReference type="NCBIfam" id="TIGR00585">
    <property type="entry name" value="mutl"/>
    <property type="match status" value="1"/>
</dbReference>
<name>A0A367CI61_9ENTE</name>
<dbReference type="SUPFAM" id="SSF54211">
    <property type="entry name" value="Ribosomal protein S5 domain 2-like"/>
    <property type="match status" value="1"/>
</dbReference>
<evidence type="ECO:0000256" key="2">
    <source>
        <dbReference type="ARBA" id="ARBA00022763"/>
    </source>
</evidence>
<evidence type="ECO:0000313" key="9">
    <source>
        <dbReference type="Proteomes" id="UP000252797"/>
    </source>
</evidence>
<feature type="region of interest" description="Disordered" evidence="5">
    <location>
        <begin position="393"/>
        <end position="431"/>
    </location>
</feature>
<feature type="compositionally biased region" description="Basic and acidic residues" evidence="5">
    <location>
        <begin position="416"/>
        <end position="431"/>
    </location>
</feature>
<dbReference type="GO" id="GO:0005524">
    <property type="term" value="F:ATP binding"/>
    <property type="evidence" value="ECO:0007669"/>
    <property type="project" value="InterPro"/>
</dbReference>
<dbReference type="PROSITE" id="PS00058">
    <property type="entry name" value="DNA_MISMATCH_REPAIR_1"/>
    <property type="match status" value="1"/>
</dbReference>
<accession>A0A367CI61</accession>
<dbReference type="Pfam" id="PF01119">
    <property type="entry name" value="DNA_mis_repair"/>
    <property type="match status" value="1"/>
</dbReference>
<comment type="similarity">
    <text evidence="1 4">Belongs to the DNA mismatch repair MutL/HexB family.</text>
</comment>
<dbReference type="InterPro" id="IPR020667">
    <property type="entry name" value="DNA_mismatch_repair_MutL"/>
</dbReference>
<dbReference type="HAMAP" id="MF_00149">
    <property type="entry name" value="DNA_mis_repair"/>
    <property type="match status" value="1"/>
</dbReference>
<dbReference type="FunFam" id="3.30.1370.100:FF:000004">
    <property type="entry name" value="DNA mismatch repair endonuclease MutL"/>
    <property type="match status" value="1"/>
</dbReference>
<dbReference type="SUPFAM" id="SSF55874">
    <property type="entry name" value="ATPase domain of HSP90 chaperone/DNA topoisomerase II/histidine kinase"/>
    <property type="match status" value="1"/>
</dbReference>
<comment type="caution">
    <text evidence="8">The sequence shown here is derived from an EMBL/GenBank/DDBJ whole genome shotgun (WGS) entry which is preliminary data.</text>
</comment>
<comment type="function">
    <text evidence="4">This protein is involved in the repair of mismatches in DNA. It is required for dam-dependent methyl-directed DNA mismatch repair. May act as a 'molecular matchmaker', a protein that promotes the formation of a stable complex between two or more DNA-binding proteins in an ATP-dependent manner without itself being part of a final effector complex.</text>
</comment>
<evidence type="ECO:0000259" key="7">
    <source>
        <dbReference type="SMART" id="SM01340"/>
    </source>
</evidence>
<dbReference type="InterPro" id="IPR002099">
    <property type="entry name" value="MutL/Mlh/PMS"/>
</dbReference>
<dbReference type="Proteomes" id="UP000252797">
    <property type="component" value="Unassembled WGS sequence"/>
</dbReference>
<keyword evidence="2 4" id="KW-0227">DNA damage</keyword>
<sequence>MAKIQELSERLANQIAAGEVVERPASVVKELVENAIDAGSTQIDILVEEAGLKKIQVIDNGEGILTEDVENAFKRHATSKIHSRDDLFRIRTLGFRGEALPSIASVSLLTIETANQDEPQGTYLELKGGEVIEHRPAPLRQGTKITVDNLFFNTPARLKYVKTLHTELANIGDIVNRLALSHPTIAFRLVHDGNKMLATAGNGDLKQTIAGIYGLATAKKMLKIEANDLDFEVFGYVSLPEVTRASRNYLSTIINGRFIKNFSLNKAIVAGYGSKLMVGRFPIAVLEIKMDPLLVDVNVHPTKQEVRLSKEQELTDLIAQAIQTALSQENLIPSAADNLRFKKKVPDQPKAEQIEIDLSYAFEEQKPKTPQSLGYDQATGAFYVSEEKSQVVNDSVDNSVESVENNEGFSEETGDYPEKQEKTVDKPGDTVDNFVEKSVDKSADELSTVGNFLEQEVPSQDVAETVYEEELALHPEFDLGKKDRGLEQAIQKLETEKATQRFPQLEYFGQMHGTYLFAQSKEGLYIIDQHAAQERIKYEYFREKIGEVTDDLQELLVPFVLDYPNSDALKLKEQKSVLEEVGIYLEEFGQNSFIVRAHPTWYPNGEEEAIIREMIDMLLSTGTVSVKKFREATAIMMSCKRSIKANHYLNEAQARVLLNDLAQCENPFNCPHGRPVLIHFTNSDMERMFKRIQDPH</sequence>
<feature type="compositionally biased region" description="Low complexity" evidence="5">
    <location>
        <begin position="393"/>
        <end position="408"/>
    </location>
</feature>
<dbReference type="InterPro" id="IPR038973">
    <property type="entry name" value="MutL/Mlh/Pms-like"/>
</dbReference>
<dbReference type="PANTHER" id="PTHR10073">
    <property type="entry name" value="DNA MISMATCH REPAIR PROTEIN MLH, PMS, MUTL"/>
    <property type="match status" value="1"/>
</dbReference>
<feature type="domain" description="DNA mismatch repair protein S5" evidence="7">
    <location>
        <begin position="209"/>
        <end position="327"/>
    </location>
</feature>
<dbReference type="InterPro" id="IPR042121">
    <property type="entry name" value="MutL_C_regsub"/>
</dbReference>
<dbReference type="GO" id="GO:0140664">
    <property type="term" value="F:ATP-dependent DNA damage sensor activity"/>
    <property type="evidence" value="ECO:0007669"/>
    <property type="project" value="InterPro"/>
</dbReference>
<organism evidence="8 9">
    <name type="scientific">Enterococcus durans</name>
    <dbReference type="NCBI Taxonomy" id="53345"/>
    <lineage>
        <taxon>Bacteria</taxon>
        <taxon>Bacillati</taxon>
        <taxon>Bacillota</taxon>
        <taxon>Bacilli</taxon>
        <taxon>Lactobacillales</taxon>
        <taxon>Enterococcaceae</taxon>
        <taxon>Enterococcus</taxon>
    </lineage>
</organism>